<dbReference type="Proteomes" id="UP000236723">
    <property type="component" value="Unassembled WGS sequence"/>
</dbReference>
<gene>
    <name evidence="2" type="ORF">SAMN04489712_13820</name>
</gene>
<accession>A0A1H6E7U2</accession>
<sequence length="77" mass="8623">MTQDASQPTNGHQGTTPDRAYPVRRGDRIDYRFTDGLLTEVADVLAARGYPTIDPNGGDHEELAFALWNFIYGRPTR</sequence>
<feature type="compositionally biased region" description="Polar residues" evidence="1">
    <location>
        <begin position="1"/>
        <end position="16"/>
    </location>
</feature>
<dbReference type="AlphaFoldDB" id="A0A1H6E7U2"/>
<reference evidence="3" key="1">
    <citation type="submission" date="2016-10" db="EMBL/GenBank/DDBJ databases">
        <authorList>
            <person name="Varghese N."/>
            <person name="Submissions S."/>
        </authorList>
    </citation>
    <scope>NUCLEOTIDE SEQUENCE [LARGE SCALE GENOMIC DNA]</scope>
    <source>
        <strain evidence="3">DSM 43163</strain>
    </source>
</reference>
<keyword evidence="3" id="KW-1185">Reference proteome</keyword>
<name>A0A1H6E7U2_9ACTN</name>
<dbReference type="OrthoDB" id="3543174at2"/>
<feature type="region of interest" description="Disordered" evidence="1">
    <location>
        <begin position="1"/>
        <end position="24"/>
    </location>
</feature>
<organism evidence="2 3">
    <name type="scientific">Thermomonospora echinospora</name>
    <dbReference type="NCBI Taxonomy" id="1992"/>
    <lineage>
        <taxon>Bacteria</taxon>
        <taxon>Bacillati</taxon>
        <taxon>Actinomycetota</taxon>
        <taxon>Actinomycetes</taxon>
        <taxon>Streptosporangiales</taxon>
        <taxon>Thermomonosporaceae</taxon>
        <taxon>Thermomonospora</taxon>
    </lineage>
</organism>
<dbReference type="EMBL" id="FNVO01000038">
    <property type="protein sequence ID" value="SEG93323.1"/>
    <property type="molecule type" value="Genomic_DNA"/>
</dbReference>
<evidence type="ECO:0000313" key="2">
    <source>
        <dbReference type="EMBL" id="SEG93323.1"/>
    </source>
</evidence>
<dbReference type="RefSeq" id="WP_103944619.1">
    <property type="nucleotide sequence ID" value="NZ_FNVO01000038.1"/>
</dbReference>
<evidence type="ECO:0000256" key="1">
    <source>
        <dbReference type="SAM" id="MobiDB-lite"/>
    </source>
</evidence>
<evidence type="ECO:0000313" key="3">
    <source>
        <dbReference type="Proteomes" id="UP000236723"/>
    </source>
</evidence>
<proteinExistence type="predicted"/>
<protein>
    <submittedName>
        <fullName evidence="2">Uncharacterized protein</fullName>
    </submittedName>
</protein>